<name>A0A4R8ZAV3_9MICO</name>
<dbReference type="GO" id="GO:0003677">
    <property type="term" value="F:DNA binding"/>
    <property type="evidence" value="ECO:0007669"/>
    <property type="project" value="UniProtKB-KW"/>
</dbReference>
<sequence length="318" mass="33788">MDRQITDLIAAGIRKDDVYVDHGVSGGRARRPAFDAALDALQIGDTLVVTTLDRLGRSTANMLELAGVLRTRGAALRVLNLGGGDVDTSTPMGGMVFTVMAALAEMELAIKRERIQDSVSKRRAAGKDLDGRRPRFTESQILNARRLVNAGESPTQVRSVLIKRNIANFIADQNAVTTQACELCGELAPGVSFLQSGDPAGGGVEEDAVGLAGARRAKEHHVLRFGDERAGAQVREEVPVCGGLVVEVEVLEGLVAGEPGRFDPQGRAGRFTFGHLAGEDRGKVFLVRPTGITGLVAEAAERVADPRRAQRPGVVLDL</sequence>
<dbReference type="OrthoDB" id="128993at2"/>
<dbReference type="Gene3D" id="3.40.50.1390">
    <property type="entry name" value="Resolvase, N-terminal catalytic domain"/>
    <property type="match status" value="1"/>
</dbReference>
<dbReference type="PANTHER" id="PTHR30461:SF2">
    <property type="entry name" value="SERINE RECOMBINASE PINE-RELATED"/>
    <property type="match status" value="1"/>
</dbReference>
<dbReference type="InterPro" id="IPR006119">
    <property type="entry name" value="Resolv_N"/>
</dbReference>
<dbReference type="SUPFAM" id="SSF53041">
    <property type="entry name" value="Resolvase-like"/>
    <property type="match status" value="1"/>
</dbReference>
<dbReference type="InterPro" id="IPR036162">
    <property type="entry name" value="Resolvase-like_N_sf"/>
</dbReference>
<keyword evidence="6" id="KW-1185">Reference proteome</keyword>
<dbReference type="PROSITE" id="PS51736">
    <property type="entry name" value="RECOMBINASES_3"/>
    <property type="match status" value="1"/>
</dbReference>
<accession>A0A4R8ZAV3</accession>
<keyword evidence="2" id="KW-0238">DNA-binding</keyword>
<dbReference type="PROSITE" id="PS00398">
    <property type="entry name" value="RECOMBINASES_2"/>
    <property type="match status" value="1"/>
</dbReference>
<feature type="domain" description="Resolvase/invertase-type recombinase catalytic" evidence="4">
    <location>
        <begin position="1"/>
        <end position="126"/>
    </location>
</feature>
<keyword evidence="3" id="KW-0233">DNA recombination</keyword>
<protein>
    <submittedName>
        <fullName evidence="5">Recombinase family protein</fullName>
    </submittedName>
</protein>
<evidence type="ECO:0000256" key="2">
    <source>
        <dbReference type="ARBA" id="ARBA00023125"/>
    </source>
</evidence>
<dbReference type="InterPro" id="IPR050639">
    <property type="entry name" value="SSR_resolvase"/>
</dbReference>
<evidence type="ECO:0000256" key="1">
    <source>
        <dbReference type="ARBA" id="ARBA00022908"/>
    </source>
</evidence>
<dbReference type="PANTHER" id="PTHR30461">
    <property type="entry name" value="DNA-INVERTASE FROM LAMBDOID PROPHAGE"/>
    <property type="match status" value="1"/>
</dbReference>
<gene>
    <name evidence="5" type="ORF">E3T27_14315</name>
</gene>
<dbReference type="EMBL" id="SOGT01000015">
    <property type="protein sequence ID" value="TFD23954.1"/>
    <property type="molecule type" value="Genomic_DNA"/>
</dbReference>
<evidence type="ECO:0000259" key="4">
    <source>
        <dbReference type="PROSITE" id="PS51736"/>
    </source>
</evidence>
<evidence type="ECO:0000313" key="6">
    <source>
        <dbReference type="Proteomes" id="UP000298424"/>
    </source>
</evidence>
<dbReference type="AlphaFoldDB" id="A0A4R8ZAV3"/>
<evidence type="ECO:0000313" key="5">
    <source>
        <dbReference type="EMBL" id="TFD23954.1"/>
    </source>
</evidence>
<comment type="caution">
    <text evidence="5">The sequence shown here is derived from an EMBL/GenBank/DDBJ whole genome shotgun (WGS) entry which is preliminary data.</text>
</comment>
<dbReference type="GO" id="GO:0000150">
    <property type="term" value="F:DNA strand exchange activity"/>
    <property type="evidence" value="ECO:0007669"/>
    <property type="project" value="InterPro"/>
</dbReference>
<keyword evidence="1" id="KW-0229">DNA integration</keyword>
<dbReference type="SMART" id="SM00857">
    <property type="entry name" value="Resolvase"/>
    <property type="match status" value="1"/>
</dbReference>
<dbReference type="Proteomes" id="UP000298424">
    <property type="component" value="Unassembled WGS sequence"/>
</dbReference>
<evidence type="ECO:0000256" key="3">
    <source>
        <dbReference type="ARBA" id="ARBA00023172"/>
    </source>
</evidence>
<dbReference type="GO" id="GO:0015074">
    <property type="term" value="P:DNA integration"/>
    <property type="evidence" value="ECO:0007669"/>
    <property type="project" value="UniProtKB-KW"/>
</dbReference>
<reference evidence="5 6" key="1">
    <citation type="submission" date="2019-03" db="EMBL/GenBank/DDBJ databases">
        <title>Genomics of glacier-inhabiting Cryobacterium strains.</title>
        <authorList>
            <person name="Liu Q."/>
            <person name="Xin Y.-H."/>
        </authorList>
    </citation>
    <scope>NUCLEOTIDE SEQUENCE [LARGE SCALE GENOMIC DNA]</scope>
    <source>
        <strain evidence="5 6">TMT1-1</strain>
    </source>
</reference>
<proteinExistence type="predicted"/>
<organism evidence="5 6">
    <name type="scientific">Cryobacterium lyxosi</name>
    <dbReference type="NCBI Taxonomy" id="1259228"/>
    <lineage>
        <taxon>Bacteria</taxon>
        <taxon>Bacillati</taxon>
        <taxon>Actinomycetota</taxon>
        <taxon>Actinomycetes</taxon>
        <taxon>Micrococcales</taxon>
        <taxon>Microbacteriaceae</taxon>
        <taxon>Cryobacterium</taxon>
    </lineage>
</organism>
<dbReference type="Pfam" id="PF00239">
    <property type="entry name" value="Resolvase"/>
    <property type="match status" value="1"/>
</dbReference>
<dbReference type="InterPro" id="IPR006118">
    <property type="entry name" value="Recombinase_CS"/>
</dbReference>
<dbReference type="CDD" id="cd03768">
    <property type="entry name" value="SR_ResInv"/>
    <property type="match status" value="1"/>
</dbReference>